<keyword evidence="1" id="KW-1133">Transmembrane helix</keyword>
<evidence type="ECO:0000256" key="1">
    <source>
        <dbReference type="SAM" id="Phobius"/>
    </source>
</evidence>
<proteinExistence type="predicted"/>
<keyword evidence="1" id="KW-0472">Membrane</keyword>
<organism evidence="3 4">
    <name type="scientific">Paraclostridium ghonii</name>
    <dbReference type="NCBI Taxonomy" id="29358"/>
    <lineage>
        <taxon>Bacteria</taxon>
        <taxon>Bacillati</taxon>
        <taxon>Bacillota</taxon>
        <taxon>Clostridia</taxon>
        <taxon>Peptostreptococcales</taxon>
        <taxon>Peptostreptococcaceae</taxon>
        <taxon>Paraclostridium</taxon>
    </lineage>
</organism>
<sequence length="133" mass="15204">MRNRFYSKVDWWIGISLGGVICFEVIEVIKAILTKLTISSAIEVLIISLCSWILFGTYYEFKENYLLVKSGPSKDRILYDEIKKINLKKSIVASTALSSDRIEIICKGRFGGYISPKQKNEFIEILKSKCPNL</sequence>
<comment type="caution">
    <text evidence="3">The sequence shown here is derived from an EMBL/GenBank/DDBJ whole genome shotgun (WGS) entry which is preliminary data.</text>
</comment>
<protein>
    <recommendedName>
        <fullName evidence="2">Uncharacterized protein YyaB-like PH domain-containing protein</fullName>
    </recommendedName>
</protein>
<name>A0ABU0N449_9FIRM</name>
<feature type="transmembrane region" description="Helical" evidence="1">
    <location>
        <begin position="38"/>
        <end position="59"/>
    </location>
</feature>
<dbReference type="InterPro" id="IPR009589">
    <property type="entry name" value="PH_YyaB-like"/>
</dbReference>
<evidence type="ECO:0000313" key="3">
    <source>
        <dbReference type="EMBL" id="MDQ0557935.1"/>
    </source>
</evidence>
<keyword evidence="1" id="KW-0812">Transmembrane</keyword>
<dbReference type="EMBL" id="JAUSWG010000016">
    <property type="protein sequence ID" value="MDQ0557935.1"/>
    <property type="molecule type" value="Genomic_DNA"/>
</dbReference>
<dbReference type="RefSeq" id="WP_307509710.1">
    <property type="nucleotide sequence ID" value="NZ_BAAACE010000001.1"/>
</dbReference>
<reference evidence="3 4" key="1">
    <citation type="submission" date="2023-07" db="EMBL/GenBank/DDBJ databases">
        <title>Genomic Encyclopedia of Type Strains, Phase IV (KMG-IV): sequencing the most valuable type-strain genomes for metagenomic binning, comparative biology and taxonomic classification.</title>
        <authorList>
            <person name="Goeker M."/>
        </authorList>
    </citation>
    <scope>NUCLEOTIDE SEQUENCE [LARGE SCALE GENOMIC DNA]</scope>
    <source>
        <strain evidence="3 4">DSM 15049</strain>
    </source>
</reference>
<gene>
    <name evidence="3" type="ORF">QOZ92_003070</name>
</gene>
<feature type="transmembrane region" description="Helical" evidence="1">
    <location>
        <begin position="12"/>
        <end position="32"/>
    </location>
</feature>
<dbReference type="Proteomes" id="UP001232584">
    <property type="component" value="Unassembled WGS sequence"/>
</dbReference>
<evidence type="ECO:0000259" key="2">
    <source>
        <dbReference type="Pfam" id="PF06713"/>
    </source>
</evidence>
<accession>A0ABU0N449</accession>
<dbReference type="Pfam" id="PF06713">
    <property type="entry name" value="bPH_4"/>
    <property type="match status" value="1"/>
</dbReference>
<feature type="domain" description="Uncharacterized protein YyaB-like PH" evidence="2">
    <location>
        <begin position="57"/>
        <end position="130"/>
    </location>
</feature>
<evidence type="ECO:0000313" key="4">
    <source>
        <dbReference type="Proteomes" id="UP001232584"/>
    </source>
</evidence>
<keyword evidence="4" id="KW-1185">Reference proteome</keyword>